<dbReference type="EMBL" id="UINC01006594">
    <property type="protein sequence ID" value="SVA28490.1"/>
    <property type="molecule type" value="Genomic_DNA"/>
</dbReference>
<dbReference type="AlphaFoldDB" id="A0A381UK50"/>
<organism evidence="1">
    <name type="scientific">marine metagenome</name>
    <dbReference type="NCBI Taxonomy" id="408172"/>
    <lineage>
        <taxon>unclassified sequences</taxon>
        <taxon>metagenomes</taxon>
        <taxon>ecological metagenomes</taxon>
    </lineage>
</organism>
<name>A0A381UK50_9ZZZZ</name>
<gene>
    <name evidence="1" type="ORF">METZ01_LOCUS81344</name>
</gene>
<accession>A0A381UK50</accession>
<reference evidence="1" key="1">
    <citation type="submission" date="2018-05" db="EMBL/GenBank/DDBJ databases">
        <authorList>
            <person name="Lanie J.A."/>
            <person name="Ng W.-L."/>
            <person name="Kazmierczak K.M."/>
            <person name="Andrzejewski T.M."/>
            <person name="Davidsen T.M."/>
            <person name="Wayne K.J."/>
            <person name="Tettelin H."/>
            <person name="Glass J.I."/>
            <person name="Rusch D."/>
            <person name="Podicherti R."/>
            <person name="Tsui H.-C.T."/>
            <person name="Winkler M.E."/>
        </authorList>
    </citation>
    <scope>NUCLEOTIDE SEQUENCE</scope>
</reference>
<evidence type="ECO:0000313" key="1">
    <source>
        <dbReference type="EMBL" id="SVA28490.1"/>
    </source>
</evidence>
<sequence>MRLEYGYNYINDLSFLKNVPFDFKPNHVMFTKILPRVGPFVHRDFNRKCALTIPISNCEPINFYNDKQELEELVTYSKPTVINLEHLHAVKNSTDEERIIFQISLYQPIQELKNVYNKISTISA</sequence>
<evidence type="ECO:0008006" key="2">
    <source>
        <dbReference type="Google" id="ProtNLM"/>
    </source>
</evidence>
<proteinExistence type="predicted"/>
<protein>
    <recommendedName>
        <fullName evidence="2">Aspartyl/asparaginy/proline hydroxylase domain-containing protein</fullName>
    </recommendedName>
</protein>